<protein>
    <submittedName>
        <fullName evidence="2">Uncharacterized protein</fullName>
    </submittedName>
</protein>
<proteinExistence type="predicted"/>
<sequence>MSSFITRFLASMSVKESKPTQAAESRPRRHERSSRHHHHSSRRDHYRSSYYDSDETEVETDDEPPANSLMLDLGPDYSPKTMSTISFPSPPTRGATLLFETDEMDNSPQHIETRQPSAAAQSHRKPVQYDTSASQSEVSTRLPFPL</sequence>
<dbReference type="AlphaFoldDB" id="A0A8H3BEM5"/>
<gene>
    <name evidence="3" type="ORF">RDB_LOCUS121902</name>
    <name evidence="2" type="ORF">RDB_LOCUS58925</name>
</gene>
<organism evidence="2 4">
    <name type="scientific">Rhizoctonia solani</name>
    <dbReference type="NCBI Taxonomy" id="456999"/>
    <lineage>
        <taxon>Eukaryota</taxon>
        <taxon>Fungi</taxon>
        <taxon>Dikarya</taxon>
        <taxon>Basidiomycota</taxon>
        <taxon>Agaricomycotina</taxon>
        <taxon>Agaricomycetes</taxon>
        <taxon>Cantharellales</taxon>
        <taxon>Ceratobasidiaceae</taxon>
        <taxon>Rhizoctonia</taxon>
    </lineage>
</organism>
<dbReference type="EMBL" id="CAJMWX010001295">
    <property type="protein sequence ID" value="CAE6479523.1"/>
    <property type="molecule type" value="Genomic_DNA"/>
</dbReference>
<evidence type="ECO:0000313" key="3">
    <source>
        <dbReference type="EMBL" id="CAE6479523.1"/>
    </source>
</evidence>
<feature type="compositionally biased region" description="Acidic residues" evidence="1">
    <location>
        <begin position="52"/>
        <end position="64"/>
    </location>
</feature>
<dbReference type="Proteomes" id="UP000663861">
    <property type="component" value="Unassembled WGS sequence"/>
</dbReference>
<accession>A0A8H3BEM5</accession>
<feature type="region of interest" description="Disordered" evidence="1">
    <location>
        <begin position="1"/>
        <end position="146"/>
    </location>
</feature>
<feature type="compositionally biased region" description="Polar residues" evidence="1">
    <location>
        <begin position="129"/>
        <end position="139"/>
    </location>
</feature>
<dbReference type="EMBL" id="CAJMWY010000994">
    <property type="protein sequence ID" value="CAE6454552.1"/>
    <property type="molecule type" value="Genomic_DNA"/>
</dbReference>
<dbReference type="Proteomes" id="UP000663888">
    <property type="component" value="Unassembled WGS sequence"/>
</dbReference>
<comment type="caution">
    <text evidence="2">The sequence shown here is derived from an EMBL/GenBank/DDBJ whole genome shotgun (WGS) entry which is preliminary data.</text>
</comment>
<name>A0A8H3BEM5_9AGAM</name>
<evidence type="ECO:0000313" key="4">
    <source>
        <dbReference type="Proteomes" id="UP000663861"/>
    </source>
</evidence>
<feature type="compositionally biased region" description="Polar residues" evidence="1">
    <location>
        <begin position="106"/>
        <end position="120"/>
    </location>
</feature>
<evidence type="ECO:0000313" key="2">
    <source>
        <dbReference type="EMBL" id="CAE6454552.1"/>
    </source>
</evidence>
<evidence type="ECO:0000256" key="1">
    <source>
        <dbReference type="SAM" id="MobiDB-lite"/>
    </source>
</evidence>
<reference evidence="2" key="1">
    <citation type="submission" date="2021-01" db="EMBL/GenBank/DDBJ databases">
        <authorList>
            <person name="Kaushik A."/>
        </authorList>
    </citation>
    <scope>NUCLEOTIDE SEQUENCE</scope>
    <source>
        <strain evidence="3">AG4-R118</strain>
        <strain evidence="2">AG4-RS23</strain>
    </source>
</reference>
<feature type="compositionally biased region" description="Basic residues" evidence="1">
    <location>
        <begin position="27"/>
        <end position="45"/>
    </location>
</feature>